<dbReference type="InterPro" id="IPR023395">
    <property type="entry name" value="MCP_dom_sf"/>
</dbReference>
<evidence type="ECO:0000256" key="9">
    <source>
        <dbReference type="RuleBase" id="RU000488"/>
    </source>
</evidence>
<dbReference type="Pfam" id="PF13499">
    <property type="entry name" value="EF-hand_7"/>
    <property type="match status" value="2"/>
</dbReference>
<feature type="region of interest" description="Disordered" evidence="10">
    <location>
        <begin position="1"/>
        <end position="28"/>
    </location>
</feature>
<evidence type="ECO:0000313" key="13">
    <source>
        <dbReference type="Proteomes" id="UP000006671"/>
    </source>
</evidence>
<evidence type="ECO:0000256" key="6">
    <source>
        <dbReference type="ARBA" id="ARBA00022989"/>
    </source>
</evidence>
<dbReference type="PROSITE" id="PS00018">
    <property type="entry name" value="EF_HAND_1"/>
    <property type="match status" value="3"/>
</dbReference>
<dbReference type="SUPFAM" id="SSF103506">
    <property type="entry name" value="Mitochondrial carrier"/>
    <property type="match status" value="1"/>
</dbReference>
<dbReference type="SUPFAM" id="SSF47473">
    <property type="entry name" value="EF-hand"/>
    <property type="match status" value="1"/>
</dbReference>
<evidence type="ECO:0000256" key="2">
    <source>
        <dbReference type="ARBA" id="ARBA00022448"/>
    </source>
</evidence>
<dbReference type="GO" id="GO:0005509">
    <property type="term" value="F:calcium ion binding"/>
    <property type="evidence" value="ECO:0007669"/>
    <property type="project" value="InterPro"/>
</dbReference>
<feature type="domain" description="EF-hand" evidence="11">
    <location>
        <begin position="28"/>
        <end position="63"/>
    </location>
</feature>
<accession>D2VKK4</accession>
<comment type="similarity">
    <text evidence="9">Belongs to the mitochondrial carrier (TC 2.A.29) family.</text>
</comment>
<reference evidence="12 13" key="1">
    <citation type="journal article" date="2010" name="Cell">
        <title>The genome of Naegleria gruberi illuminates early eukaryotic versatility.</title>
        <authorList>
            <person name="Fritz-Laylin L.K."/>
            <person name="Prochnik S.E."/>
            <person name="Ginger M.L."/>
            <person name="Dacks J.B."/>
            <person name="Carpenter M.L."/>
            <person name="Field M.C."/>
            <person name="Kuo A."/>
            <person name="Paredez A."/>
            <person name="Chapman J."/>
            <person name="Pham J."/>
            <person name="Shu S."/>
            <person name="Neupane R."/>
            <person name="Cipriano M."/>
            <person name="Mancuso J."/>
            <person name="Tu H."/>
            <person name="Salamov A."/>
            <person name="Lindquist E."/>
            <person name="Shapiro H."/>
            <person name="Lucas S."/>
            <person name="Grigoriev I.V."/>
            <person name="Cande W.Z."/>
            <person name="Fulton C."/>
            <person name="Rokhsar D.S."/>
            <person name="Dawson S.C."/>
        </authorList>
    </citation>
    <scope>NUCLEOTIDE SEQUENCE [LARGE SCALE GENOMIC DNA]</scope>
    <source>
        <strain evidence="12 13">NEG-M</strain>
    </source>
</reference>
<evidence type="ECO:0000259" key="11">
    <source>
        <dbReference type="PROSITE" id="PS50222"/>
    </source>
</evidence>
<proteinExistence type="inferred from homology"/>
<dbReference type="EMBL" id="GG738878">
    <property type="protein sequence ID" value="EFC42705.1"/>
    <property type="molecule type" value="Genomic_DNA"/>
</dbReference>
<dbReference type="AlphaFoldDB" id="D2VKK4"/>
<dbReference type="GeneID" id="8852256"/>
<evidence type="ECO:0000256" key="1">
    <source>
        <dbReference type="ARBA" id="ARBA00004448"/>
    </source>
</evidence>
<feature type="repeat" description="Solcar" evidence="8">
    <location>
        <begin position="213"/>
        <end position="297"/>
    </location>
</feature>
<keyword evidence="2 9" id="KW-0813">Transport</keyword>
<sequence length="515" mass="57204">MTSTEQPSTISNNISSNSSSSPSSNNNTDDASLELLFKKLDINNDHFIDKEELEKGIRELQLPSANVNGAFDQMDFNHDQRITFEEFSNYVRKRRSELRVIFSDLDKNGDGFLDMDEVSRGVSQVFQKSTDTNANYPLAPQVVKQLMKRIDANGDGVISFEEWCNLLTLVPDVNIASIVEYWRDASSLIRDDVDLIIMDKSIRENTNNFSYLNNTSKALIAGALSGAISKTVTAPLERLKILYQVQTRKPPSILVGFKEMYMESGIKGLFRGNGVNILKSAPEKAIKFAVFERVKKILSDMNGGHGSNWQTFIAGSASGVTCHTALYPLEVVKTRLSVAPADEYKGIMDAIKTIAQHEGYVVPFFRGLTPSILGTIWSSGFSLMSYEWIRATVFGNNPSVTGLMFCGSASSLLSQIIFYPLHVLNTRMITQGAHQLKVTTKTVQQDLHGQVKTAKVYNGMIDACVKIVQKEGYSAMFKGFIPSLIKGIPAHAVSFAVYEQTKRTLGFKEIKSKHH</sequence>
<dbReference type="InterPro" id="IPR018247">
    <property type="entry name" value="EF_Hand_1_Ca_BS"/>
</dbReference>
<comment type="subcellular location">
    <subcellularLocation>
        <location evidence="1">Mitochondrion inner membrane</location>
        <topology evidence="1">Multi-pass membrane protein</topology>
    </subcellularLocation>
</comment>
<dbReference type="OrthoDB" id="270584at2759"/>
<evidence type="ECO:0000256" key="7">
    <source>
        <dbReference type="ARBA" id="ARBA00023136"/>
    </source>
</evidence>
<dbReference type="PANTHER" id="PTHR24089">
    <property type="entry name" value="SOLUTE CARRIER FAMILY 25"/>
    <property type="match status" value="1"/>
</dbReference>
<organism evidence="13">
    <name type="scientific">Naegleria gruberi</name>
    <name type="common">Amoeba</name>
    <dbReference type="NCBI Taxonomy" id="5762"/>
    <lineage>
        <taxon>Eukaryota</taxon>
        <taxon>Discoba</taxon>
        <taxon>Heterolobosea</taxon>
        <taxon>Tetramitia</taxon>
        <taxon>Eutetramitia</taxon>
        <taxon>Vahlkampfiidae</taxon>
        <taxon>Naegleria</taxon>
    </lineage>
</organism>
<keyword evidence="7 8" id="KW-0472">Membrane</keyword>
<feature type="repeat" description="Solcar" evidence="8">
    <location>
        <begin position="398"/>
        <end position="504"/>
    </location>
</feature>
<dbReference type="PROSITE" id="PS50222">
    <property type="entry name" value="EF_HAND_2"/>
    <property type="match status" value="3"/>
</dbReference>
<feature type="domain" description="EF-hand" evidence="11">
    <location>
        <begin position="138"/>
        <end position="173"/>
    </location>
</feature>
<dbReference type="GO" id="GO:0055085">
    <property type="term" value="P:transmembrane transport"/>
    <property type="evidence" value="ECO:0007669"/>
    <property type="project" value="InterPro"/>
</dbReference>
<keyword evidence="6" id="KW-1133">Transmembrane helix</keyword>
<protein>
    <submittedName>
        <fullName evidence="12">Predicted protein</fullName>
    </submittedName>
</protein>
<feature type="repeat" description="Solcar" evidence="8">
    <location>
        <begin position="306"/>
        <end position="392"/>
    </location>
</feature>
<dbReference type="STRING" id="5762.D2VKK4"/>
<keyword evidence="3 8" id="KW-0812">Transmembrane</keyword>
<dbReference type="GO" id="GO:0005743">
    <property type="term" value="C:mitochondrial inner membrane"/>
    <property type="evidence" value="ECO:0007669"/>
    <property type="project" value="UniProtKB-SubCell"/>
</dbReference>
<keyword evidence="5" id="KW-0106">Calcium</keyword>
<dbReference type="PROSITE" id="PS50920">
    <property type="entry name" value="SOLCAR"/>
    <property type="match status" value="3"/>
</dbReference>
<keyword evidence="4" id="KW-0677">Repeat</keyword>
<evidence type="ECO:0000313" key="12">
    <source>
        <dbReference type="EMBL" id="EFC42705.1"/>
    </source>
</evidence>
<dbReference type="PRINTS" id="PR00926">
    <property type="entry name" value="MITOCARRIER"/>
</dbReference>
<evidence type="ECO:0000256" key="3">
    <source>
        <dbReference type="ARBA" id="ARBA00022692"/>
    </source>
</evidence>
<dbReference type="VEuPathDB" id="AmoebaDB:NAEGRDRAFT_80319"/>
<feature type="domain" description="EF-hand" evidence="11">
    <location>
        <begin position="93"/>
        <end position="128"/>
    </location>
</feature>
<dbReference type="Gene3D" id="1.50.40.10">
    <property type="entry name" value="Mitochondrial carrier domain"/>
    <property type="match status" value="1"/>
</dbReference>
<dbReference type="OMA" id="VISYAEW"/>
<dbReference type="eggNOG" id="KOG0036">
    <property type="taxonomic scope" value="Eukaryota"/>
</dbReference>
<dbReference type="SMART" id="SM00054">
    <property type="entry name" value="EFh"/>
    <property type="match status" value="4"/>
</dbReference>
<dbReference type="InterPro" id="IPR011992">
    <property type="entry name" value="EF-hand-dom_pair"/>
</dbReference>
<dbReference type="Proteomes" id="UP000006671">
    <property type="component" value="Unassembled WGS sequence"/>
</dbReference>
<gene>
    <name evidence="12" type="ORF">NAEGRDRAFT_80319</name>
</gene>
<dbReference type="RefSeq" id="XP_002675449.1">
    <property type="nucleotide sequence ID" value="XM_002675403.1"/>
</dbReference>
<dbReference type="Pfam" id="PF00153">
    <property type="entry name" value="Mito_carr"/>
    <property type="match status" value="3"/>
</dbReference>
<dbReference type="InterPro" id="IPR002067">
    <property type="entry name" value="MCP"/>
</dbReference>
<evidence type="ECO:0000256" key="4">
    <source>
        <dbReference type="ARBA" id="ARBA00022737"/>
    </source>
</evidence>
<name>D2VKK4_NAEGR</name>
<evidence type="ECO:0000256" key="5">
    <source>
        <dbReference type="ARBA" id="ARBA00022837"/>
    </source>
</evidence>
<keyword evidence="13" id="KW-1185">Reference proteome</keyword>
<dbReference type="InterPro" id="IPR018108">
    <property type="entry name" value="MCP_transmembrane"/>
</dbReference>
<dbReference type="Gene3D" id="1.10.238.10">
    <property type="entry name" value="EF-hand"/>
    <property type="match status" value="2"/>
</dbReference>
<evidence type="ECO:0000256" key="8">
    <source>
        <dbReference type="PROSITE-ProRule" id="PRU00282"/>
    </source>
</evidence>
<dbReference type="InterPro" id="IPR002048">
    <property type="entry name" value="EF_hand_dom"/>
</dbReference>
<dbReference type="InParanoid" id="D2VKK4"/>
<evidence type="ECO:0000256" key="10">
    <source>
        <dbReference type="SAM" id="MobiDB-lite"/>
    </source>
</evidence>
<feature type="compositionally biased region" description="Low complexity" evidence="10">
    <location>
        <begin position="7"/>
        <end position="28"/>
    </location>
</feature>
<dbReference type="KEGG" id="ngr:NAEGRDRAFT_80319"/>